<evidence type="ECO:0000256" key="1">
    <source>
        <dbReference type="SAM" id="MobiDB-lite"/>
    </source>
</evidence>
<dbReference type="Proteomes" id="UP000283709">
    <property type="component" value="Unassembled WGS sequence"/>
</dbReference>
<keyword evidence="2" id="KW-0732">Signal</keyword>
<dbReference type="AlphaFoldDB" id="A0A3R7HQ73"/>
<feature type="signal peptide" evidence="2">
    <location>
        <begin position="1"/>
        <end position="24"/>
    </location>
</feature>
<feature type="chain" id="PRO_5018600249" evidence="2">
    <location>
        <begin position="25"/>
        <end position="77"/>
    </location>
</feature>
<protein>
    <submittedName>
        <fullName evidence="3">Uncharacterized protein</fullName>
    </submittedName>
</protein>
<name>A0A3R7HQ73_9BURK</name>
<accession>A0A3R7HQ73</accession>
<sequence>MRKRRSTFLKILWLRLADPQIVAAAQLEVRTSNEMLETTEAADQIRIERLHGMMREHENAATGSMKNASARAAPPEE</sequence>
<gene>
    <name evidence="3" type="ORF">BCY88_23100</name>
</gene>
<reference evidence="3 4" key="1">
    <citation type="submission" date="2016-07" db="EMBL/GenBank/DDBJ databases">
        <title>Genome analysis of Burkholderia fungorum ES3-20.</title>
        <authorList>
            <person name="Xu D."/>
            <person name="Yao R."/>
            <person name="Zheng S."/>
        </authorList>
    </citation>
    <scope>NUCLEOTIDE SEQUENCE [LARGE SCALE GENOMIC DNA]</scope>
    <source>
        <strain evidence="3 4">ES3-20</strain>
    </source>
</reference>
<proteinExistence type="predicted"/>
<comment type="caution">
    <text evidence="3">The sequence shown here is derived from an EMBL/GenBank/DDBJ whole genome shotgun (WGS) entry which is preliminary data.</text>
</comment>
<organism evidence="3 4">
    <name type="scientific">Paraburkholderia fungorum</name>
    <dbReference type="NCBI Taxonomy" id="134537"/>
    <lineage>
        <taxon>Bacteria</taxon>
        <taxon>Pseudomonadati</taxon>
        <taxon>Pseudomonadota</taxon>
        <taxon>Betaproteobacteria</taxon>
        <taxon>Burkholderiales</taxon>
        <taxon>Burkholderiaceae</taxon>
        <taxon>Paraburkholderia</taxon>
    </lineage>
</organism>
<evidence type="ECO:0000313" key="3">
    <source>
        <dbReference type="EMBL" id="RKF47198.1"/>
    </source>
</evidence>
<dbReference type="EMBL" id="MCAS01000010">
    <property type="protein sequence ID" value="RKF47198.1"/>
    <property type="molecule type" value="Genomic_DNA"/>
</dbReference>
<evidence type="ECO:0000256" key="2">
    <source>
        <dbReference type="SAM" id="SignalP"/>
    </source>
</evidence>
<evidence type="ECO:0000313" key="4">
    <source>
        <dbReference type="Proteomes" id="UP000283709"/>
    </source>
</evidence>
<feature type="region of interest" description="Disordered" evidence="1">
    <location>
        <begin position="58"/>
        <end position="77"/>
    </location>
</feature>